<feature type="transmembrane region" description="Helical" evidence="7">
    <location>
        <begin position="87"/>
        <end position="109"/>
    </location>
</feature>
<dbReference type="RefSeq" id="WP_344896069.1">
    <property type="nucleotide sequence ID" value="NZ_BAABAS010000006.1"/>
</dbReference>
<dbReference type="Proteomes" id="UP001501710">
    <property type="component" value="Unassembled WGS sequence"/>
</dbReference>
<feature type="transmembrane region" description="Helical" evidence="7">
    <location>
        <begin position="157"/>
        <end position="176"/>
    </location>
</feature>
<keyword evidence="3 7" id="KW-0812">Transmembrane</keyword>
<evidence type="ECO:0000256" key="5">
    <source>
        <dbReference type="ARBA" id="ARBA00023136"/>
    </source>
</evidence>
<gene>
    <name evidence="8" type="ORF">GCM10022254_29500</name>
</gene>
<comment type="subcellular location">
    <subcellularLocation>
        <location evidence="1">Membrane</location>
        <topology evidence="1">Multi-pass membrane protein</topology>
    </subcellularLocation>
</comment>
<dbReference type="Pfam" id="PF01184">
    <property type="entry name" value="Gpr1_Fun34_YaaH"/>
    <property type="match status" value="1"/>
</dbReference>
<dbReference type="PANTHER" id="PTHR31123:SF1">
    <property type="entry name" value="ACCUMULATION OF DYADS PROTEIN 2-RELATED"/>
    <property type="match status" value="1"/>
</dbReference>
<evidence type="ECO:0000256" key="2">
    <source>
        <dbReference type="ARBA" id="ARBA00005587"/>
    </source>
</evidence>
<dbReference type="EMBL" id="BAABAS010000006">
    <property type="protein sequence ID" value="GAA4231676.1"/>
    <property type="molecule type" value="Genomic_DNA"/>
</dbReference>
<keyword evidence="4 7" id="KW-1133">Transmembrane helix</keyword>
<accession>A0ABP8C0W6</accession>
<evidence type="ECO:0000313" key="9">
    <source>
        <dbReference type="Proteomes" id="UP001501710"/>
    </source>
</evidence>
<feature type="transmembrane region" description="Helical" evidence="7">
    <location>
        <begin position="54"/>
        <end position="75"/>
    </location>
</feature>
<evidence type="ECO:0008006" key="10">
    <source>
        <dbReference type="Google" id="ProtNLM"/>
    </source>
</evidence>
<feature type="transmembrane region" description="Helical" evidence="7">
    <location>
        <begin position="183"/>
        <end position="204"/>
    </location>
</feature>
<proteinExistence type="inferred from homology"/>
<evidence type="ECO:0000313" key="8">
    <source>
        <dbReference type="EMBL" id="GAA4231676.1"/>
    </source>
</evidence>
<dbReference type="InterPro" id="IPR051633">
    <property type="entry name" value="AceTr"/>
</dbReference>
<dbReference type="PANTHER" id="PTHR31123">
    <property type="entry name" value="ACCUMULATION OF DYADS PROTEIN 2-RELATED"/>
    <property type="match status" value="1"/>
</dbReference>
<evidence type="ECO:0000256" key="3">
    <source>
        <dbReference type="ARBA" id="ARBA00022692"/>
    </source>
</evidence>
<feature type="transmembrane region" description="Helical" evidence="7">
    <location>
        <begin position="210"/>
        <end position="231"/>
    </location>
</feature>
<evidence type="ECO:0000256" key="7">
    <source>
        <dbReference type="SAM" id="Phobius"/>
    </source>
</evidence>
<dbReference type="InterPro" id="IPR000791">
    <property type="entry name" value="Gpr1/Fun34/SatP-like"/>
</dbReference>
<protein>
    <recommendedName>
        <fullName evidence="10">GPR1/FUN34/yaaH family protein</fullName>
    </recommendedName>
</protein>
<feature type="region of interest" description="Disordered" evidence="6">
    <location>
        <begin position="1"/>
        <end position="31"/>
    </location>
</feature>
<name>A0ABP8C0W6_9ACTN</name>
<feature type="transmembrane region" description="Helical" evidence="7">
    <location>
        <begin position="121"/>
        <end position="145"/>
    </location>
</feature>
<sequence>MARRRERAEPPVYGERTAATPAEGAVHAAPTRGADVPGEHALWEDRTRIHLQPVAAPSILGLFGFAGATMMVGAWQAGWYGNALTPLALWPFALTFGGLAQFLAGMWAYRARDGLATAVHGMWGAFWLAWGLLFLLISTGAYPAALAPIRGNVNEGFAFWWVALAVITGLCALAALGSNLVVALLLMCLAAGAGFTSAGFWAPSTWALDVGGWLLVASAVLALYAAAAMMMENTMGRTILPLFRTRAKGNMPGRRGVRPLEYRFGEPGVKIGQ</sequence>
<evidence type="ECO:0000256" key="6">
    <source>
        <dbReference type="SAM" id="MobiDB-lite"/>
    </source>
</evidence>
<keyword evidence="5 7" id="KW-0472">Membrane</keyword>
<reference evidence="9" key="1">
    <citation type="journal article" date="2019" name="Int. J. Syst. Evol. Microbiol.">
        <title>The Global Catalogue of Microorganisms (GCM) 10K type strain sequencing project: providing services to taxonomists for standard genome sequencing and annotation.</title>
        <authorList>
            <consortium name="The Broad Institute Genomics Platform"/>
            <consortium name="The Broad Institute Genome Sequencing Center for Infectious Disease"/>
            <person name="Wu L."/>
            <person name="Ma J."/>
        </authorList>
    </citation>
    <scope>NUCLEOTIDE SEQUENCE [LARGE SCALE GENOMIC DNA]</scope>
    <source>
        <strain evidence="9">JCM 17440</strain>
    </source>
</reference>
<organism evidence="8 9">
    <name type="scientific">Actinomadura meridiana</name>
    <dbReference type="NCBI Taxonomy" id="559626"/>
    <lineage>
        <taxon>Bacteria</taxon>
        <taxon>Bacillati</taxon>
        <taxon>Actinomycetota</taxon>
        <taxon>Actinomycetes</taxon>
        <taxon>Streptosporangiales</taxon>
        <taxon>Thermomonosporaceae</taxon>
        <taxon>Actinomadura</taxon>
    </lineage>
</organism>
<keyword evidence="9" id="KW-1185">Reference proteome</keyword>
<comment type="similarity">
    <text evidence="2">Belongs to the acetate uptake transporter (AceTr) (TC 2.A.96) family.</text>
</comment>
<comment type="caution">
    <text evidence="8">The sequence shown here is derived from an EMBL/GenBank/DDBJ whole genome shotgun (WGS) entry which is preliminary data.</text>
</comment>
<evidence type="ECO:0000256" key="1">
    <source>
        <dbReference type="ARBA" id="ARBA00004141"/>
    </source>
</evidence>
<evidence type="ECO:0000256" key="4">
    <source>
        <dbReference type="ARBA" id="ARBA00022989"/>
    </source>
</evidence>